<gene>
    <name evidence="7" type="ORF">IW254_000544</name>
</gene>
<dbReference type="GO" id="GO:0004582">
    <property type="term" value="F:dolichyl-phosphate beta-D-mannosyltransferase activity"/>
    <property type="evidence" value="ECO:0007669"/>
    <property type="project" value="UniProtKB-EC"/>
</dbReference>
<dbReference type="GO" id="GO:0009247">
    <property type="term" value="P:glycolipid biosynthetic process"/>
    <property type="evidence" value="ECO:0007669"/>
    <property type="project" value="TreeGrafter"/>
</dbReference>
<dbReference type="FunFam" id="3.90.550.10:FF:000122">
    <property type="entry name" value="Dolichol-phosphate mannosyltransferase subunit 1"/>
    <property type="match status" value="1"/>
</dbReference>
<dbReference type="Gene3D" id="3.90.550.10">
    <property type="entry name" value="Spore Coat Polysaccharide Biosynthesis Protein SpsA, Chain A"/>
    <property type="match status" value="1"/>
</dbReference>
<evidence type="ECO:0000256" key="5">
    <source>
        <dbReference type="ARBA" id="ARBA00050499"/>
    </source>
</evidence>
<dbReference type="SUPFAM" id="SSF53448">
    <property type="entry name" value="Nucleotide-diphospho-sugar transferases"/>
    <property type="match status" value="1"/>
</dbReference>
<dbReference type="GO" id="GO:0016020">
    <property type="term" value="C:membrane"/>
    <property type="evidence" value="ECO:0007669"/>
    <property type="project" value="GOC"/>
</dbReference>
<evidence type="ECO:0000256" key="4">
    <source>
        <dbReference type="ARBA" id="ARBA00022679"/>
    </source>
</evidence>
<dbReference type="EC" id="2.4.1.83" evidence="2"/>
<evidence type="ECO:0000256" key="1">
    <source>
        <dbReference type="ARBA" id="ARBA00006739"/>
    </source>
</evidence>
<keyword evidence="8" id="KW-1185">Reference proteome</keyword>
<dbReference type="InterPro" id="IPR039528">
    <property type="entry name" value="DPM1-like"/>
</dbReference>
<dbReference type="EMBL" id="JADOUE010000001">
    <property type="protein sequence ID" value="MBG6121575.1"/>
    <property type="molecule type" value="Genomic_DNA"/>
</dbReference>
<protein>
    <recommendedName>
        <fullName evidence="2">dolichyl-phosphate beta-D-mannosyltransferase</fullName>
        <ecNumber evidence="2">2.4.1.83</ecNumber>
    </recommendedName>
</protein>
<organism evidence="7 8">
    <name type="scientific">Corynebacterium aquatimens</name>
    <dbReference type="NCBI Taxonomy" id="1190508"/>
    <lineage>
        <taxon>Bacteria</taxon>
        <taxon>Bacillati</taxon>
        <taxon>Actinomycetota</taxon>
        <taxon>Actinomycetes</taxon>
        <taxon>Mycobacteriales</taxon>
        <taxon>Corynebacteriaceae</taxon>
        <taxon>Corynebacterium</taxon>
    </lineage>
</organism>
<dbReference type="PANTHER" id="PTHR43398">
    <property type="entry name" value="DOLICHOL-PHOSPHATE MANNOSYLTRANSFERASE SUBUNIT 1"/>
    <property type="match status" value="1"/>
</dbReference>
<evidence type="ECO:0000256" key="3">
    <source>
        <dbReference type="ARBA" id="ARBA00022676"/>
    </source>
</evidence>
<keyword evidence="3 7" id="KW-0328">Glycosyltransferase</keyword>
<comment type="catalytic activity">
    <reaction evidence="5">
        <text>a di-trans,poly-cis-dolichyl phosphate + GDP-alpha-D-mannose = a di-trans,poly-cis-dolichyl beta-D-mannosyl phosphate + GDP</text>
        <dbReference type="Rhea" id="RHEA:21184"/>
        <dbReference type="Rhea" id="RHEA-COMP:19498"/>
        <dbReference type="Rhea" id="RHEA-COMP:19501"/>
        <dbReference type="ChEBI" id="CHEBI:57527"/>
        <dbReference type="ChEBI" id="CHEBI:57683"/>
        <dbReference type="ChEBI" id="CHEBI:58189"/>
        <dbReference type="ChEBI" id="CHEBI:58211"/>
        <dbReference type="EC" id="2.4.1.83"/>
    </reaction>
</comment>
<proteinExistence type="inferred from homology"/>
<evidence type="ECO:0000313" key="7">
    <source>
        <dbReference type="EMBL" id="MBG6121575.1"/>
    </source>
</evidence>
<dbReference type="Pfam" id="PF00535">
    <property type="entry name" value="Glycos_transf_2"/>
    <property type="match status" value="1"/>
</dbReference>
<comment type="caution">
    <text evidence="7">The sequence shown here is derived from an EMBL/GenBank/DDBJ whole genome shotgun (WGS) entry which is preliminary data.</text>
</comment>
<sequence length="305" mass="33921">MAETPSDSTLVIIPTYNEVENLPIIAERVRSATPQVDILVVDDNSPDGTGDKADELAAADEHIHVLHRKVKDGLLGAYLAGFEYGLENGYQVLCQMDADGSHAPEQLHLLLDEIDRGADLVIGSRYVRGGKAVNWPRERYLLSKMGNLYISLALGGDIKDMTAGYRAFRREVLEAIDLDSLSRKGYIFQVQLADAAINEAFDVREVPITFVDRELGESKLDASFAKDSLIEVTKWGADRRTTQIADFSRELARLGKYQVKELGIPKIPGKIKYAEKSLRAFTREMGKLGAYEVQRLSHSTKKAHK</sequence>
<dbReference type="AlphaFoldDB" id="A0A931GT77"/>
<keyword evidence="4 7" id="KW-0808">Transferase</keyword>
<dbReference type="Proteomes" id="UP000658613">
    <property type="component" value="Unassembled WGS sequence"/>
</dbReference>
<dbReference type="InterPro" id="IPR029044">
    <property type="entry name" value="Nucleotide-diphossugar_trans"/>
</dbReference>
<evidence type="ECO:0000313" key="8">
    <source>
        <dbReference type="Proteomes" id="UP000658613"/>
    </source>
</evidence>
<dbReference type="RefSeq" id="WP_196824102.1">
    <property type="nucleotide sequence ID" value="NZ_CP046980.1"/>
</dbReference>
<name>A0A931GT77_9CORY</name>
<evidence type="ECO:0000259" key="6">
    <source>
        <dbReference type="Pfam" id="PF00535"/>
    </source>
</evidence>
<dbReference type="CDD" id="cd06442">
    <property type="entry name" value="DPM1_like"/>
    <property type="match status" value="1"/>
</dbReference>
<reference evidence="7" key="1">
    <citation type="submission" date="2020-11" db="EMBL/GenBank/DDBJ databases">
        <title>Sequencing the genomes of 1000 actinobacteria strains.</title>
        <authorList>
            <person name="Klenk H.-P."/>
        </authorList>
    </citation>
    <scope>NUCLEOTIDE SEQUENCE</scope>
    <source>
        <strain evidence="7">DSM 45632</strain>
    </source>
</reference>
<evidence type="ECO:0000256" key="2">
    <source>
        <dbReference type="ARBA" id="ARBA00012704"/>
    </source>
</evidence>
<comment type="similarity">
    <text evidence="1">Belongs to the glycosyltransferase 2 family.</text>
</comment>
<dbReference type="InterPro" id="IPR001173">
    <property type="entry name" value="Glyco_trans_2-like"/>
</dbReference>
<accession>A0A931GT77</accession>
<dbReference type="PANTHER" id="PTHR43398:SF1">
    <property type="entry name" value="DOLICHOL-PHOSPHATE MANNOSYLTRANSFERASE SUBUNIT 1"/>
    <property type="match status" value="1"/>
</dbReference>
<feature type="domain" description="Glycosyltransferase 2-like" evidence="6">
    <location>
        <begin position="11"/>
        <end position="176"/>
    </location>
</feature>